<dbReference type="PANTHER" id="PTHR36751">
    <property type="entry name" value="F3E22.8 PROTEIN"/>
    <property type="match status" value="1"/>
</dbReference>
<organism evidence="2 3">
    <name type="scientific">Nepenthes gracilis</name>
    <name type="common">Slender pitcher plant</name>
    <dbReference type="NCBI Taxonomy" id="150966"/>
    <lineage>
        <taxon>Eukaryota</taxon>
        <taxon>Viridiplantae</taxon>
        <taxon>Streptophyta</taxon>
        <taxon>Embryophyta</taxon>
        <taxon>Tracheophyta</taxon>
        <taxon>Spermatophyta</taxon>
        <taxon>Magnoliopsida</taxon>
        <taxon>eudicotyledons</taxon>
        <taxon>Gunneridae</taxon>
        <taxon>Pentapetalae</taxon>
        <taxon>Caryophyllales</taxon>
        <taxon>Nepenthaceae</taxon>
        <taxon>Nepenthes</taxon>
    </lineage>
</organism>
<comment type="caution">
    <text evidence="2">The sequence shown here is derived from an EMBL/GenBank/DDBJ whole genome shotgun (WGS) entry which is preliminary data.</text>
</comment>
<gene>
    <name evidence="2" type="ORF">Nepgr_031153</name>
</gene>
<proteinExistence type="predicted"/>
<evidence type="ECO:0000256" key="1">
    <source>
        <dbReference type="SAM" id="MobiDB-lite"/>
    </source>
</evidence>
<keyword evidence="3" id="KW-1185">Reference proteome</keyword>
<feature type="region of interest" description="Disordered" evidence="1">
    <location>
        <begin position="58"/>
        <end position="104"/>
    </location>
</feature>
<accession>A0AAD3Y6J0</accession>
<feature type="compositionally biased region" description="Basic residues" evidence="1">
    <location>
        <begin position="74"/>
        <end position="85"/>
    </location>
</feature>
<dbReference type="PANTHER" id="PTHR36751:SF1">
    <property type="entry name" value="F3E22.8 PROTEIN"/>
    <property type="match status" value="1"/>
</dbReference>
<dbReference type="Proteomes" id="UP001279734">
    <property type="component" value="Unassembled WGS sequence"/>
</dbReference>
<name>A0AAD3Y6J0_NEPGR</name>
<sequence length="179" mass="18889">MADTLTVVAAQGTAVVKGLHRAAAASVLSIADSSSDHYSSTSTALQISAGICPTNAVAPPPVRSSSSRIAGRTLLKRRRRTRRRSSSSDGSEDNGFVDGYGNGGDDGLSGGGGGRGWNFDGFGSFNWDDPSAYPADPAFDFVYEVICWIVFSNCVHFAFKKVVRFVAEGSADHERESVC</sequence>
<evidence type="ECO:0000313" key="2">
    <source>
        <dbReference type="EMBL" id="GMH29310.1"/>
    </source>
</evidence>
<protein>
    <submittedName>
        <fullName evidence="2">Uncharacterized protein</fullName>
    </submittedName>
</protein>
<evidence type="ECO:0000313" key="3">
    <source>
        <dbReference type="Proteomes" id="UP001279734"/>
    </source>
</evidence>
<dbReference type="AlphaFoldDB" id="A0AAD3Y6J0"/>
<dbReference type="EMBL" id="BSYO01000036">
    <property type="protein sequence ID" value="GMH29310.1"/>
    <property type="molecule type" value="Genomic_DNA"/>
</dbReference>
<reference evidence="2" key="1">
    <citation type="submission" date="2023-05" db="EMBL/GenBank/DDBJ databases">
        <title>Nepenthes gracilis genome sequencing.</title>
        <authorList>
            <person name="Fukushima K."/>
        </authorList>
    </citation>
    <scope>NUCLEOTIDE SEQUENCE</scope>
    <source>
        <strain evidence="2">SING2019-196</strain>
    </source>
</reference>